<accession>A0A0A9A5P0</accession>
<proteinExistence type="predicted"/>
<dbReference type="AlphaFoldDB" id="A0A0A9A5P0"/>
<dbReference type="EMBL" id="GBRH01250916">
    <property type="protein sequence ID" value="JAD46979.1"/>
    <property type="molecule type" value="Transcribed_RNA"/>
</dbReference>
<sequence>MKILDTLLMACNGGHLIRNTRDSSEKCKIRVEHRWDESFRRHEKYS</sequence>
<reference evidence="1" key="1">
    <citation type="submission" date="2014-09" db="EMBL/GenBank/DDBJ databases">
        <authorList>
            <person name="Magalhaes I.L.F."/>
            <person name="Oliveira U."/>
            <person name="Santos F.R."/>
            <person name="Vidigal T.H.D.A."/>
            <person name="Brescovit A.D."/>
            <person name="Santos A.J."/>
        </authorList>
    </citation>
    <scope>NUCLEOTIDE SEQUENCE</scope>
    <source>
        <tissue evidence="1">Shoot tissue taken approximately 20 cm above the soil surface</tissue>
    </source>
</reference>
<protein>
    <submittedName>
        <fullName evidence="1">Uncharacterized protein</fullName>
    </submittedName>
</protein>
<organism evidence="1">
    <name type="scientific">Arundo donax</name>
    <name type="common">Giant reed</name>
    <name type="synonym">Donax arundinaceus</name>
    <dbReference type="NCBI Taxonomy" id="35708"/>
    <lineage>
        <taxon>Eukaryota</taxon>
        <taxon>Viridiplantae</taxon>
        <taxon>Streptophyta</taxon>
        <taxon>Embryophyta</taxon>
        <taxon>Tracheophyta</taxon>
        <taxon>Spermatophyta</taxon>
        <taxon>Magnoliopsida</taxon>
        <taxon>Liliopsida</taxon>
        <taxon>Poales</taxon>
        <taxon>Poaceae</taxon>
        <taxon>PACMAD clade</taxon>
        <taxon>Arundinoideae</taxon>
        <taxon>Arundineae</taxon>
        <taxon>Arundo</taxon>
    </lineage>
</organism>
<reference evidence="1" key="2">
    <citation type="journal article" date="2015" name="Data Brief">
        <title>Shoot transcriptome of the giant reed, Arundo donax.</title>
        <authorList>
            <person name="Barrero R.A."/>
            <person name="Guerrero F.D."/>
            <person name="Moolhuijzen P."/>
            <person name="Goolsby J.A."/>
            <person name="Tidwell J."/>
            <person name="Bellgard S.E."/>
            <person name="Bellgard M.I."/>
        </authorList>
    </citation>
    <scope>NUCLEOTIDE SEQUENCE</scope>
    <source>
        <tissue evidence="1">Shoot tissue taken approximately 20 cm above the soil surface</tissue>
    </source>
</reference>
<name>A0A0A9A5P0_ARUDO</name>
<evidence type="ECO:0000313" key="1">
    <source>
        <dbReference type="EMBL" id="JAD46979.1"/>
    </source>
</evidence>